<reference evidence="1" key="1">
    <citation type="journal article" date="2021" name="Proc. Natl. Acad. Sci. U.S.A.">
        <title>A Catalog of Tens of Thousands of Viruses from Human Metagenomes Reveals Hidden Associations with Chronic Diseases.</title>
        <authorList>
            <person name="Tisza M.J."/>
            <person name="Buck C.B."/>
        </authorList>
    </citation>
    <scope>NUCLEOTIDE SEQUENCE</scope>
    <source>
        <strain evidence="1">Ctxrg1</strain>
    </source>
</reference>
<protein>
    <submittedName>
        <fullName evidence="1">Uncharacterized protein</fullName>
    </submittedName>
</protein>
<accession>A0A8S5Q3R7</accession>
<organism evidence="1">
    <name type="scientific">Siphoviridae sp. ctxrg1</name>
    <dbReference type="NCBI Taxonomy" id="2825741"/>
    <lineage>
        <taxon>Viruses</taxon>
        <taxon>Duplodnaviria</taxon>
        <taxon>Heunggongvirae</taxon>
        <taxon>Uroviricota</taxon>
        <taxon>Caudoviricetes</taxon>
    </lineage>
</organism>
<proteinExistence type="predicted"/>
<name>A0A8S5Q3R7_9CAUD</name>
<sequence length="73" mass="8718">MEREEINYALKVLTKYPGETKPELVDDLKKNIAPLTNEIISIFEREKLTFEECYIILDFTYRSLKYKSQKVNL</sequence>
<dbReference type="EMBL" id="BK015573">
    <property type="protein sequence ID" value="DAE13958.1"/>
    <property type="molecule type" value="Genomic_DNA"/>
</dbReference>
<evidence type="ECO:0000313" key="1">
    <source>
        <dbReference type="EMBL" id="DAE13958.1"/>
    </source>
</evidence>